<protein>
    <recommendedName>
        <fullName evidence="1">IstB-like ATP-binding domain-containing protein</fullName>
    </recommendedName>
</protein>
<evidence type="ECO:0000313" key="3">
    <source>
        <dbReference type="Proteomes" id="UP000231896"/>
    </source>
</evidence>
<evidence type="ECO:0000259" key="1">
    <source>
        <dbReference type="Pfam" id="PF01695"/>
    </source>
</evidence>
<name>A0A2K8NYK2_9MOLU</name>
<dbReference type="Pfam" id="PF01695">
    <property type="entry name" value="IstB_IS21"/>
    <property type="match status" value="1"/>
</dbReference>
<sequence length="190" mass="22336">MENIKPLYVLSKEKYISHIDNLVKQLKKDKTNPDFTKIVKNGREYEVAIQNGYKNLKTMPNFYVYGNVGAGKTFNSRKLEELGMFVKWSYFWRQFNEQTFMFEKSKTILTPLLIIDDIGSSALTPIQLEILLEIIDMRMDKKLKTIITTNLSLNDLQNKMKKIDLTQNQRIADRLKTFTHVNFDNESLRV</sequence>
<accession>A0A2K8NYK2</accession>
<dbReference type="KEGG" id="eml:EMELA_v1c02580"/>
<dbReference type="InterPro" id="IPR027417">
    <property type="entry name" value="P-loop_NTPase"/>
</dbReference>
<keyword evidence="3" id="KW-1185">Reference proteome</keyword>
<dbReference type="SUPFAM" id="SSF52540">
    <property type="entry name" value="P-loop containing nucleoside triphosphate hydrolases"/>
    <property type="match status" value="1"/>
</dbReference>
<feature type="domain" description="IstB-like ATP-binding" evidence="1">
    <location>
        <begin position="109"/>
        <end position="189"/>
    </location>
</feature>
<dbReference type="Gene3D" id="3.40.50.300">
    <property type="entry name" value="P-loop containing nucleotide triphosphate hydrolases"/>
    <property type="match status" value="1"/>
</dbReference>
<dbReference type="AlphaFoldDB" id="A0A2K8NYK2"/>
<dbReference type="EMBL" id="CP024964">
    <property type="protein sequence ID" value="ATZ17831.1"/>
    <property type="molecule type" value="Genomic_DNA"/>
</dbReference>
<gene>
    <name evidence="2" type="ORF">EMELA_v1c02580</name>
</gene>
<proteinExistence type="predicted"/>
<dbReference type="RefSeq" id="WP_100608944.1">
    <property type="nucleotide sequence ID" value="NZ_CP024964.1"/>
</dbReference>
<dbReference type="GO" id="GO:0005524">
    <property type="term" value="F:ATP binding"/>
    <property type="evidence" value="ECO:0007669"/>
    <property type="project" value="InterPro"/>
</dbReference>
<dbReference type="Proteomes" id="UP000231896">
    <property type="component" value="Chromosome"/>
</dbReference>
<reference evidence="2 3" key="1">
    <citation type="submission" date="2017-11" db="EMBL/GenBank/DDBJ databases">
        <title>Genome sequence of Entomoplasma melaleucae M1 (ATCC 49191).</title>
        <authorList>
            <person name="Lo W.-S."/>
            <person name="Gasparich G.E."/>
            <person name="Kuo C.-H."/>
        </authorList>
    </citation>
    <scope>NUCLEOTIDE SEQUENCE [LARGE SCALE GENOMIC DNA]</scope>
    <source>
        <strain evidence="2 3">M1</strain>
    </source>
</reference>
<dbReference type="InterPro" id="IPR002611">
    <property type="entry name" value="IstB_ATP-bd"/>
</dbReference>
<organism evidence="2 3">
    <name type="scientific">Mesoplasma melaleucae</name>
    <dbReference type="NCBI Taxonomy" id="81459"/>
    <lineage>
        <taxon>Bacteria</taxon>
        <taxon>Bacillati</taxon>
        <taxon>Mycoplasmatota</taxon>
        <taxon>Mollicutes</taxon>
        <taxon>Entomoplasmatales</taxon>
        <taxon>Entomoplasmataceae</taxon>
        <taxon>Mesoplasma</taxon>
    </lineage>
</organism>
<evidence type="ECO:0000313" key="2">
    <source>
        <dbReference type="EMBL" id="ATZ17831.1"/>
    </source>
</evidence>